<protein>
    <submittedName>
        <fullName evidence="3">Uncharacterized protein</fullName>
    </submittedName>
</protein>
<keyword evidence="4" id="KW-1185">Reference proteome</keyword>
<feature type="signal peptide" evidence="2">
    <location>
        <begin position="1"/>
        <end position="28"/>
    </location>
</feature>
<evidence type="ECO:0000256" key="2">
    <source>
        <dbReference type="SAM" id="SignalP"/>
    </source>
</evidence>
<dbReference type="RefSeq" id="WP_015247973.1">
    <property type="nucleotide sequence ID" value="NC_019892.1"/>
</dbReference>
<dbReference type="EMBL" id="CP003364">
    <property type="protein sequence ID" value="AGA28859.1"/>
    <property type="molecule type" value="Genomic_DNA"/>
</dbReference>
<reference evidence="3 4" key="1">
    <citation type="submission" date="2012-02" db="EMBL/GenBank/DDBJ databases">
        <title>Complete sequence of chromosome of Singulisphaera acidiphila DSM 18658.</title>
        <authorList>
            <consortium name="US DOE Joint Genome Institute (JGI-PGF)"/>
            <person name="Lucas S."/>
            <person name="Copeland A."/>
            <person name="Lapidus A."/>
            <person name="Glavina del Rio T."/>
            <person name="Dalin E."/>
            <person name="Tice H."/>
            <person name="Bruce D."/>
            <person name="Goodwin L."/>
            <person name="Pitluck S."/>
            <person name="Peters L."/>
            <person name="Ovchinnikova G."/>
            <person name="Chertkov O."/>
            <person name="Kyrpides N."/>
            <person name="Mavromatis K."/>
            <person name="Ivanova N."/>
            <person name="Brettin T."/>
            <person name="Detter J.C."/>
            <person name="Han C."/>
            <person name="Larimer F."/>
            <person name="Land M."/>
            <person name="Hauser L."/>
            <person name="Markowitz V."/>
            <person name="Cheng J.-F."/>
            <person name="Hugenholtz P."/>
            <person name="Woyke T."/>
            <person name="Wu D."/>
            <person name="Tindall B."/>
            <person name="Pomrenke H."/>
            <person name="Brambilla E."/>
            <person name="Klenk H.-P."/>
            <person name="Eisen J.A."/>
        </authorList>
    </citation>
    <scope>NUCLEOTIDE SEQUENCE [LARGE SCALE GENOMIC DNA]</scope>
    <source>
        <strain evidence="4">ATCC BAA-1392 / DSM 18658 / VKM B-2454 / MOB10</strain>
    </source>
</reference>
<gene>
    <name evidence="3" type="ordered locus">Sinac_4682</name>
</gene>
<sequence>MKTRMFNRLLRTCGLMLVVAALSNVAWASRDLDAPEIDPGSIAGAMTLLSGGLMLLTDRCRRK</sequence>
<evidence type="ECO:0000313" key="3">
    <source>
        <dbReference type="EMBL" id="AGA28859.1"/>
    </source>
</evidence>
<keyword evidence="1" id="KW-0472">Membrane</keyword>
<organism evidence="3 4">
    <name type="scientific">Singulisphaera acidiphila (strain ATCC BAA-1392 / DSM 18658 / VKM B-2454 / MOB10)</name>
    <dbReference type="NCBI Taxonomy" id="886293"/>
    <lineage>
        <taxon>Bacteria</taxon>
        <taxon>Pseudomonadati</taxon>
        <taxon>Planctomycetota</taxon>
        <taxon>Planctomycetia</taxon>
        <taxon>Isosphaerales</taxon>
        <taxon>Isosphaeraceae</taxon>
        <taxon>Singulisphaera</taxon>
    </lineage>
</organism>
<keyword evidence="2" id="KW-0732">Signal</keyword>
<keyword evidence="1" id="KW-0812">Transmembrane</keyword>
<feature type="transmembrane region" description="Helical" evidence="1">
    <location>
        <begin position="38"/>
        <end position="57"/>
    </location>
</feature>
<dbReference type="Proteomes" id="UP000010798">
    <property type="component" value="Chromosome"/>
</dbReference>
<feature type="chain" id="PRO_5003940268" evidence="2">
    <location>
        <begin position="29"/>
        <end position="63"/>
    </location>
</feature>
<dbReference type="AlphaFoldDB" id="L0DHN4"/>
<name>L0DHN4_SINAD</name>
<accession>L0DHN4</accession>
<dbReference type="KEGG" id="saci:Sinac_4682"/>
<keyword evidence="1" id="KW-1133">Transmembrane helix</keyword>
<dbReference type="HOGENOM" id="CLU_2883494_0_0_0"/>
<evidence type="ECO:0000256" key="1">
    <source>
        <dbReference type="SAM" id="Phobius"/>
    </source>
</evidence>
<proteinExistence type="predicted"/>
<evidence type="ECO:0000313" key="4">
    <source>
        <dbReference type="Proteomes" id="UP000010798"/>
    </source>
</evidence>